<gene>
    <name evidence="2" type="ORF">NQ315_009138</name>
</gene>
<dbReference type="EMBL" id="JANEYG010000001">
    <property type="protein sequence ID" value="KAJ8925308.1"/>
    <property type="molecule type" value="Genomic_DNA"/>
</dbReference>
<keyword evidence="1" id="KW-0812">Transmembrane</keyword>
<evidence type="ECO:0000313" key="3">
    <source>
        <dbReference type="Proteomes" id="UP001159042"/>
    </source>
</evidence>
<keyword evidence="1" id="KW-0472">Membrane</keyword>
<protein>
    <submittedName>
        <fullName evidence="2">Uncharacterized protein</fullName>
    </submittedName>
</protein>
<evidence type="ECO:0000313" key="2">
    <source>
        <dbReference type="EMBL" id="KAJ8925308.1"/>
    </source>
</evidence>
<name>A0AAV8WG23_9CUCU</name>
<keyword evidence="1" id="KW-1133">Transmembrane helix</keyword>
<keyword evidence="3" id="KW-1185">Reference proteome</keyword>
<dbReference type="AlphaFoldDB" id="A0AAV8WG23"/>
<sequence length="138" mass="16008">MADWRINEKYRKPRRAKGTPFFVQRNYYALGVLVFGAFSWYLYELSPASQKLKRLQLQEDKLKIPEGLAIKIKHHQAGLGGGPIEELLAKAREKEVQKLDNESEPPSWFILMKTFQNISPQVIPIIKKILPKLYILNS</sequence>
<comment type="caution">
    <text evidence="2">The sequence shown here is derived from an EMBL/GenBank/DDBJ whole genome shotgun (WGS) entry which is preliminary data.</text>
</comment>
<feature type="transmembrane region" description="Helical" evidence="1">
    <location>
        <begin position="21"/>
        <end position="43"/>
    </location>
</feature>
<dbReference type="Proteomes" id="UP001159042">
    <property type="component" value="Unassembled WGS sequence"/>
</dbReference>
<evidence type="ECO:0000256" key="1">
    <source>
        <dbReference type="SAM" id="Phobius"/>
    </source>
</evidence>
<proteinExistence type="predicted"/>
<accession>A0AAV8WG23</accession>
<organism evidence="2 3">
    <name type="scientific">Exocentrus adspersus</name>
    <dbReference type="NCBI Taxonomy" id="1586481"/>
    <lineage>
        <taxon>Eukaryota</taxon>
        <taxon>Metazoa</taxon>
        <taxon>Ecdysozoa</taxon>
        <taxon>Arthropoda</taxon>
        <taxon>Hexapoda</taxon>
        <taxon>Insecta</taxon>
        <taxon>Pterygota</taxon>
        <taxon>Neoptera</taxon>
        <taxon>Endopterygota</taxon>
        <taxon>Coleoptera</taxon>
        <taxon>Polyphaga</taxon>
        <taxon>Cucujiformia</taxon>
        <taxon>Chrysomeloidea</taxon>
        <taxon>Cerambycidae</taxon>
        <taxon>Lamiinae</taxon>
        <taxon>Acanthocinini</taxon>
        <taxon>Exocentrus</taxon>
    </lineage>
</organism>
<reference evidence="2 3" key="1">
    <citation type="journal article" date="2023" name="Insect Mol. Biol.">
        <title>Genome sequencing provides insights into the evolution of gene families encoding plant cell wall-degrading enzymes in longhorned beetles.</title>
        <authorList>
            <person name="Shin N.R."/>
            <person name="Okamura Y."/>
            <person name="Kirsch R."/>
            <person name="Pauchet Y."/>
        </authorList>
    </citation>
    <scope>NUCLEOTIDE SEQUENCE [LARGE SCALE GENOMIC DNA]</scope>
    <source>
        <strain evidence="2">EAD_L_NR</strain>
    </source>
</reference>